<evidence type="ECO:0000313" key="1">
    <source>
        <dbReference type="EMBL" id="CAG1856579.1"/>
    </source>
</evidence>
<name>A0A804JVQ3_MUSAM</name>
<organism evidence="2 3">
    <name type="scientific">Musa acuminata subsp. malaccensis</name>
    <name type="common">Wild banana</name>
    <name type="synonym">Musa malaccensis</name>
    <dbReference type="NCBI Taxonomy" id="214687"/>
    <lineage>
        <taxon>Eukaryota</taxon>
        <taxon>Viridiplantae</taxon>
        <taxon>Streptophyta</taxon>
        <taxon>Embryophyta</taxon>
        <taxon>Tracheophyta</taxon>
        <taxon>Spermatophyta</taxon>
        <taxon>Magnoliopsida</taxon>
        <taxon>Liliopsida</taxon>
        <taxon>Zingiberales</taxon>
        <taxon>Musaceae</taxon>
        <taxon>Musa</taxon>
    </lineage>
</organism>
<dbReference type="Gramene" id="Ma07_t14340.1">
    <property type="protein sequence ID" value="Ma07_p14340.1"/>
    <property type="gene ID" value="Ma07_g14340"/>
</dbReference>
<evidence type="ECO:0000313" key="2">
    <source>
        <dbReference type="EnsemblPlants" id="Ma07_p14340.1"/>
    </source>
</evidence>
<reference evidence="2" key="2">
    <citation type="submission" date="2021-05" db="UniProtKB">
        <authorList>
            <consortium name="EnsemblPlants"/>
        </authorList>
    </citation>
    <scope>IDENTIFICATION</scope>
    <source>
        <strain evidence="2">subsp. malaccensis</strain>
    </source>
</reference>
<proteinExistence type="predicted"/>
<accession>A0A804JVQ3</accession>
<keyword evidence="3" id="KW-1185">Reference proteome</keyword>
<dbReference type="EMBL" id="HG996473">
    <property type="protein sequence ID" value="CAG1856579.1"/>
    <property type="molecule type" value="Genomic_DNA"/>
</dbReference>
<reference evidence="1" key="1">
    <citation type="submission" date="2021-03" db="EMBL/GenBank/DDBJ databases">
        <authorList>
            <consortium name="Genoscope - CEA"/>
            <person name="William W."/>
        </authorList>
    </citation>
    <scope>NUCLEOTIDE SEQUENCE</scope>
    <source>
        <strain evidence="1">Doubled-haploid Pahang</strain>
    </source>
</reference>
<dbReference type="InParanoid" id="A0A804JVQ3"/>
<dbReference type="Proteomes" id="UP000012960">
    <property type="component" value="Unplaced"/>
</dbReference>
<dbReference type="Gene3D" id="3.40.30.10">
    <property type="entry name" value="Glutaredoxin"/>
    <property type="match status" value="1"/>
</dbReference>
<gene>
    <name evidence="1" type="ORF">GSMUA_40590.1</name>
</gene>
<dbReference type="AlphaFoldDB" id="A0A804JVQ3"/>
<evidence type="ECO:0000313" key="3">
    <source>
        <dbReference type="Proteomes" id="UP000012960"/>
    </source>
</evidence>
<protein>
    <submittedName>
        <fullName evidence="1">(wild Malaysian banana) hypothetical protein</fullName>
    </submittedName>
</protein>
<dbReference type="EnsemblPlants" id="Ma07_t14340.1">
    <property type="protein sequence ID" value="Ma07_p14340.1"/>
    <property type="gene ID" value="Ma07_g14340"/>
</dbReference>
<sequence>MKAWAKTFTENKHLRRFTLLADDLVVKAANVEEGGEFTISGADEILVAL</sequence>